<evidence type="ECO:0000313" key="1">
    <source>
        <dbReference type="EMBL" id="KAH7921295.1"/>
    </source>
</evidence>
<proteinExistence type="predicted"/>
<evidence type="ECO:0000313" key="2">
    <source>
        <dbReference type="Proteomes" id="UP000790709"/>
    </source>
</evidence>
<dbReference type="Proteomes" id="UP000790709">
    <property type="component" value="Unassembled WGS sequence"/>
</dbReference>
<accession>A0ACB8B6I2</accession>
<reference evidence="1" key="1">
    <citation type="journal article" date="2021" name="New Phytol.">
        <title>Evolutionary innovations through gain and loss of genes in the ectomycorrhizal Boletales.</title>
        <authorList>
            <person name="Wu G."/>
            <person name="Miyauchi S."/>
            <person name="Morin E."/>
            <person name="Kuo A."/>
            <person name="Drula E."/>
            <person name="Varga T."/>
            <person name="Kohler A."/>
            <person name="Feng B."/>
            <person name="Cao Y."/>
            <person name="Lipzen A."/>
            <person name="Daum C."/>
            <person name="Hundley H."/>
            <person name="Pangilinan J."/>
            <person name="Johnson J."/>
            <person name="Barry K."/>
            <person name="LaButti K."/>
            <person name="Ng V."/>
            <person name="Ahrendt S."/>
            <person name="Min B."/>
            <person name="Choi I.G."/>
            <person name="Park H."/>
            <person name="Plett J.M."/>
            <person name="Magnuson J."/>
            <person name="Spatafora J.W."/>
            <person name="Nagy L.G."/>
            <person name="Henrissat B."/>
            <person name="Grigoriev I.V."/>
            <person name="Yang Z.L."/>
            <person name="Xu J."/>
            <person name="Martin F.M."/>
        </authorList>
    </citation>
    <scope>NUCLEOTIDE SEQUENCE</scope>
    <source>
        <strain evidence="1">KUC20120723A-06</strain>
    </source>
</reference>
<keyword evidence="2" id="KW-1185">Reference proteome</keyword>
<name>A0ACB8B6I2_9AGAM</name>
<protein>
    <submittedName>
        <fullName evidence="1">Vps5-domain-containing protein</fullName>
    </submittedName>
</protein>
<sequence>MDGFDDLLAPSRSVLEDNPFEDPFAKRSNSPDPWSSYTQQPNDPAPAQDDQDYYKSGFEQEPEPRSTTPTESYATGSRGHSDQSSAVDPLDAAANTADEEETTAPSDAVTPRTPGFTVFNSSADDHIKTISEPEPDSPASDLRTPSPPPPAPAPRLSSPEPASQSHSPERTVVSPLEHRPPASIDHAFASLALGGESQGGWQGGWSNDTPSSIVQPAPQNNDDDDDDDTPIGQSSKFKSISRMGSPQPSAPSPVPAPRTDNSLQPLFVISVDDPQRVGDPIRAFTMYTVHTRTSSPLFQKSTFSVLRRYSDFLWLYETLSMNNPGVVVPPVPEKSPFGRFDESFVQQRRLALEKCIQKTANHPVLAKDPDLRLFLESDTFSLDIKHRKAEISQERGGLMASIGQTLAGPRFYETDEWFDKQKTYLDGLESQLRGLVKSIEIAAKQRSELAVATGEFATAVGELSASDVGKQLQLSLGTMVDVARKAEEVQNVQSQQDVITLLSTADEYSRLINSVRLAFNSRIRTYTAWQSADADARRVKQTHERARAQGRIPTDRLGHAVSQISEAERRALDAKHEFDQCSKLIKAEMARFEQERVEDFKNALQAFLEGMISRQKELIAAWENYQQSLLKRVTPPNQSMGTPALVA</sequence>
<comment type="caution">
    <text evidence="1">The sequence shown here is derived from an EMBL/GenBank/DDBJ whole genome shotgun (WGS) entry which is preliminary data.</text>
</comment>
<organism evidence="1 2">
    <name type="scientific">Leucogyrophana mollusca</name>
    <dbReference type="NCBI Taxonomy" id="85980"/>
    <lineage>
        <taxon>Eukaryota</taxon>
        <taxon>Fungi</taxon>
        <taxon>Dikarya</taxon>
        <taxon>Basidiomycota</taxon>
        <taxon>Agaricomycotina</taxon>
        <taxon>Agaricomycetes</taxon>
        <taxon>Agaricomycetidae</taxon>
        <taxon>Boletales</taxon>
        <taxon>Boletales incertae sedis</taxon>
        <taxon>Leucogyrophana</taxon>
    </lineage>
</organism>
<gene>
    <name evidence="1" type="ORF">BV22DRAFT_1038811</name>
</gene>
<dbReference type="EMBL" id="MU266533">
    <property type="protein sequence ID" value="KAH7921295.1"/>
    <property type="molecule type" value="Genomic_DNA"/>
</dbReference>